<comment type="caution">
    <text evidence="1">The sequence shown here is derived from an EMBL/GenBank/DDBJ whole genome shotgun (WGS) entry which is preliminary data.</text>
</comment>
<dbReference type="AlphaFoldDB" id="A0A0X3VSQ0"/>
<dbReference type="EMBL" id="LLZJ01000382">
    <property type="protein sequence ID" value="KUL47729.1"/>
    <property type="molecule type" value="Genomic_DNA"/>
</dbReference>
<evidence type="ECO:0000313" key="1">
    <source>
        <dbReference type="EMBL" id="KUL47729.1"/>
    </source>
</evidence>
<name>A0A0X3VSQ0_STRVO</name>
<proteinExistence type="predicted"/>
<protein>
    <submittedName>
        <fullName evidence="1">Uncharacterized protein</fullName>
    </submittedName>
</protein>
<evidence type="ECO:0000313" key="2">
    <source>
        <dbReference type="Proteomes" id="UP000053413"/>
    </source>
</evidence>
<dbReference type="Proteomes" id="UP000053413">
    <property type="component" value="Unassembled WGS sequence"/>
</dbReference>
<organism evidence="1 2">
    <name type="scientific">Streptomyces violaceusniger</name>
    <dbReference type="NCBI Taxonomy" id="68280"/>
    <lineage>
        <taxon>Bacteria</taxon>
        <taxon>Bacillati</taxon>
        <taxon>Actinomycetota</taxon>
        <taxon>Actinomycetes</taxon>
        <taxon>Kitasatosporales</taxon>
        <taxon>Streptomycetaceae</taxon>
        <taxon>Streptomyces</taxon>
        <taxon>Streptomyces violaceusniger group</taxon>
    </lineage>
</organism>
<accession>A0A0X3VSQ0</accession>
<reference evidence="2" key="1">
    <citation type="submission" date="2015-10" db="EMBL/GenBank/DDBJ databases">
        <authorList>
            <person name="Ju K.-S."/>
            <person name="Doroghazi J.R."/>
            <person name="Metcalf W.W."/>
        </authorList>
    </citation>
    <scope>NUCLEOTIDE SEQUENCE [LARGE SCALE GENOMIC DNA]</scope>
    <source>
        <strain evidence="2">NRRL F-8817</strain>
    </source>
</reference>
<sequence length="108" mass="12096">MGSQKKRPVVLTAADREELVRVTTTGVHPASVIRRTQHLGVQGVVDTAEHDLVAECGRHGVAVQEKLQAAQPVTACERLVERLPEQRLLVHEDTVRNDLHLLFSHHFR</sequence>
<gene>
    <name evidence="1" type="ORF">ADL28_31680</name>
</gene>